<dbReference type="InterPro" id="IPR052016">
    <property type="entry name" value="Bact_Sigma-Reg"/>
</dbReference>
<dbReference type="Pfam" id="PF08673">
    <property type="entry name" value="RsbU_N"/>
    <property type="match status" value="1"/>
</dbReference>
<evidence type="ECO:0000313" key="3">
    <source>
        <dbReference type="EMBL" id="AOM84132.1"/>
    </source>
</evidence>
<dbReference type="InterPro" id="IPR001932">
    <property type="entry name" value="PPM-type_phosphatase-like_dom"/>
</dbReference>
<dbReference type="KEGG" id="bbev:BBEV_2807"/>
<dbReference type="OrthoDB" id="311592at2"/>
<dbReference type="STRING" id="632773.BBEV_2807"/>
<evidence type="ECO:0000256" key="1">
    <source>
        <dbReference type="ARBA" id="ARBA00022801"/>
    </source>
</evidence>
<dbReference type="PANTHER" id="PTHR43156:SF15">
    <property type="entry name" value="PHOSPHOSERINE PHOSPHATASE RSBU"/>
    <property type="match status" value="1"/>
</dbReference>
<feature type="domain" description="PPM-type phosphatase" evidence="2">
    <location>
        <begin position="124"/>
        <end position="335"/>
    </location>
</feature>
<reference evidence="3 4" key="1">
    <citation type="submission" date="2015-08" db="EMBL/GenBank/DDBJ databases">
        <title>The complete genome sequence of Bacillus beveridgei MLTeJB.</title>
        <authorList>
            <person name="Hanson T.E."/>
            <person name="Mesa C."/>
            <person name="Basesman S.M."/>
            <person name="Oremland R.S."/>
        </authorList>
    </citation>
    <scope>NUCLEOTIDE SEQUENCE [LARGE SCALE GENOMIC DNA]</scope>
    <source>
        <strain evidence="3 4">MLTeJB</strain>
    </source>
</reference>
<gene>
    <name evidence="3" type="primary">rsbU</name>
    <name evidence="3" type="ORF">BBEV_2807</name>
</gene>
<evidence type="ECO:0000313" key="4">
    <source>
        <dbReference type="Proteomes" id="UP000094463"/>
    </source>
</evidence>
<dbReference type="InterPro" id="IPR017944">
    <property type="entry name" value="KaiA/RbsU_helical_domain_sf"/>
</dbReference>
<accession>A0A1D7QYQ7</accession>
<dbReference type="FunFam" id="3.60.40.10:FF:000045">
    <property type="entry name" value="Stage II sporulation protein E"/>
    <property type="match status" value="1"/>
</dbReference>
<dbReference type="PANTHER" id="PTHR43156">
    <property type="entry name" value="STAGE II SPORULATION PROTEIN E-RELATED"/>
    <property type="match status" value="1"/>
</dbReference>
<dbReference type="PATRIC" id="fig|632773.3.peg.2939"/>
<dbReference type="Gene3D" id="1.10.1240.30">
    <property type="entry name" value="KaiA/RbsU domain"/>
    <property type="match status" value="1"/>
</dbReference>
<dbReference type="PROSITE" id="PS51746">
    <property type="entry name" value="PPM_2"/>
    <property type="match status" value="1"/>
</dbReference>
<dbReference type="GO" id="GO:0016791">
    <property type="term" value="F:phosphatase activity"/>
    <property type="evidence" value="ECO:0007669"/>
    <property type="project" value="TreeGrafter"/>
</dbReference>
<organism evidence="3 4">
    <name type="scientific">Salisediminibacterium beveridgei</name>
    <dbReference type="NCBI Taxonomy" id="632773"/>
    <lineage>
        <taxon>Bacteria</taxon>
        <taxon>Bacillati</taxon>
        <taxon>Bacillota</taxon>
        <taxon>Bacilli</taxon>
        <taxon>Bacillales</taxon>
        <taxon>Bacillaceae</taxon>
        <taxon>Salisediminibacterium</taxon>
    </lineage>
</organism>
<keyword evidence="4" id="KW-1185">Reference proteome</keyword>
<dbReference type="AlphaFoldDB" id="A0A1D7QYQ7"/>
<evidence type="ECO:0000259" key="2">
    <source>
        <dbReference type="PROSITE" id="PS51746"/>
    </source>
</evidence>
<keyword evidence="1" id="KW-0378">Hydrolase</keyword>
<dbReference type="RefSeq" id="WP_069366040.1">
    <property type="nucleotide sequence ID" value="NZ_CP012502.1"/>
</dbReference>
<dbReference type="SUPFAM" id="SSF101215">
    <property type="entry name" value="KaiA/RbsU domain"/>
    <property type="match status" value="1"/>
</dbReference>
<protein>
    <submittedName>
        <fullName evidence="3">Serine phosphatase RsbU, regulator of sigma subunit</fullName>
    </submittedName>
</protein>
<dbReference type="SMART" id="SM00331">
    <property type="entry name" value="PP2C_SIG"/>
    <property type="match status" value="1"/>
</dbReference>
<name>A0A1D7QYQ7_9BACI</name>
<dbReference type="Pfam" id="PF07228">
    <property type="entry name" value="SpoIIE"/>
    <property type="match status" value="1"/>
</dbReference>
<dbReference type="Gene3D" id="3.60.40.10">
    <property type="entry name" value="PPM-type phosphatase domain"/>
    <property type="match status" value="1"/>
</dbReference>
<proteinExistence type="predicted"/>
<sequence length="337" mass="38698">MNDTKYSLYQMYKEMLTSYLKNKNEQALYHAQQFSKEMMEKDMSPEETVSLHLSVFQELASDLPEDVVDSFDLLLEVMVGYGLAYREHQSLRDRQRELDSELNVAARMQQSLLPDKKVGPESIDLGVISVPAGKMSGDYYHYMSDDQDNVAIAVADVIGKGVPAAMSMSMIKYAMDTLTEQSLRPRSILENLNRVVERNIESDMFITMMYGFYDTNIHRFSMASAGHEPGFLYRADSDEFEDLEAKGLVLGVSPKVNYEEIIHEIQVDDFIVLLSDGVTECRIDGEFIQRQQLVEMIREKKNMEAQAIVDSIYHELERAQGFQLRDDFTLLILKRKV</sequence>
<dbReference type="InterPro" id="IPR036457">
    <property type="entry name" value="PPM-type-like_dom_sf"/>
</dbReference>
<dbReference type="InterPro" id="IPR014787">
    <property type="entry name" value="PSer_Pase_RsbU_N"/>
</dbReference>
<dbReference type="EMBL" id="CP012502">
    <property type="protein sequence ID" value="AOM84132.1"/>
    <property type="molecule type" value="Genomic_DNA"/>
</dbReference>
<dbReference type="SUPFAM" id="SSF81606">
    <property type="entry name" value="PP2C-like"/>
    <property type="match status" value="1"/>
</dbReference>
<dbReference type="Proteomes" id="UP000094463">
    <property type="component" value="Chromosome"/>
</dbReference>